<sequence length="44" mass="4985">MVIRIVDGNGLSDTNNSPVDEKVVKLVSYLTHLLATMEIERNWL</sequence>
<dbReference type="AlphaFoldDB" id="A0A2P2JQM9"/>
<dbReference type="EMBL" id="GGEC01015295">
    <property type="protein sequence ID" value="MBW95778.1"/>
    <property type="molecule type" value="Transcribed_RNA"/>
</dbReference>
<evidence type="ECO:0000313" key="1">
    <source>
        <dbReference type="EMBL" id="MBW95778.1"/>
    </source>
</evidence>
<reference evidence="1" key="1">
    <citation type="submission" date="2018-02" db="EMBL/GenBank/DDBJ databases">
        <title>Rhizophora mucronata_Transcriptome.</title>
        <authorList>
            <person name="Meera S.P."/>
            <person name="Sreeshan A."/>
            <person name="Augustine A."/>
        </authorList>
    </citation>
    <scope>NUCLEOTIDE SEQUENCE</scope>
    <source>
        <tissue evidence="1">Leaf</tissue>
    </source>
</reference>
<organism evidence="1">
    <name type="scientific">Rhizophora mucronata</name>
    <name type="common">Asiatic mangrove</name>
    <dbReference type="NCBI Taxonomy" id="61149"/>
    <lineage>
        <taxon>Eukaryota</taxon>
        <taxon>Viridiplantae</taxon>
        <taxon>Streptophyta</taxon>
        <taxon>Embryophyta</taxon>
        <taxon>Tracheophyta</taxon>
        <taxon>Spermatophyta</taxon>
        <taxon>Magnoliopsida</taxon>
        <taxon>eudicotyledons</taxon>
        <taxon>Gunneridae</taxon>
        <taxon>Pentapetalae</taxon>
        <taxon>rosids</taxon>
        <taxon>fabids</taxon>
        <taxon>Malpighiales</taxon>
        <taxon>Rhizophoraceae</taxon>
        <taxon>Rhizophora</taxon>
    </lineage>
</organism>
<protein>
    <submittedName>
        <fullName evidence="1">Uncharacterized protein</fullName>
    </submittedName>
</protein>
<name>A0A2P2JQM9_RHIMU</name>
<accession>A0A2P2JQM9</accession>
<proteinExistence type="predicted"/>